<dbReference type="AlphaFoldDB" id="A0A4C1TKP2"/>
<dbReference type="Proteomes" id="UP000299102">
    <property type="component" value="Unassembled WGS sequence"/>
</dbReference>
<evidence type="ECO:0000313" key="2">
    <source>
        <dbReference type="Proteomes" id="UP000299102"/>
    </source>
</evidence>
<protein>
    <submittedName>
        <fullName evidence="1">Uncharacterized protein</fullName>
    </submittedName>
</protein>
<reference evidence="1 2" key="1">
    <citation type="journal article" date="2019" name="Commun. Biol.">
        <title>The bagworm genome reveals a unique fibroin gene that provides high tensile strength.</title>
        <authorList>
            <person name="Kono N."/>
            <person name="Nakamura H."/>
            <person name="Ohtoshi R."/>
            <person name="Tomita M."/>
            <person name="Numata K."/>
            <person name="Arakawa K."/>
        </authorList>
    </citation>
    <scope>NUCLEOTIDE SEQUENCE [LARGE SCALE GENOMIC DNA]</scope>
</reference>
<proteinExistence type="predicted"/>
<name>A0A4C1TKP2_EUMVA</name>
<organism evidence="1 2">
    <name type="scientific">Eumeta variegata</name>
    <name type="common">Bagworm moth</name>
    <name type="synonym">Eumeta japonica</name>
    <dbReference type="NCBI Taxonomy" id="151549"/>
    <lineage>
        <taxon>Eukaryota</taxon>
        <taxon>Metazoa</taxon>
        <taxon>Ecdysozoa</taxon>
        <taxon>Arthropoda</taxon>
        <taxon>Hexapoda</taxon>
        <taxon>Insecta</taxon>
        <taxon>Pterygota</taxon>
        <taxon>Neoptera</taxon>
        <taxon>Endopterygota</taxon>
        <taxon>Lepidoptera</taxon>
        <taxon>Glossata</taxon>
        <taxon>Ditrysia</taxon>
        <taxon>Tineoidea</taxon>
        <taxon>Psychidae</taxon>
        <taxon>Oiketicinae</taxon>
        <taxon>Eumeta</taxon>
    </lineage>
</organism>
<accession>A0A4C1TKP2</accession>
<dbReference type="EMBL" id="BGZK01000069">
    <property type="protein sequence ID" value="GBP15149.1"/>
    <property type="molecule type" value="Genomic_DNA"/>
</dbReference>
<sequence length="103" mass="11626">MIINRVAYKNKVEIASTLCLRYTVNVIEDCKKKPSSRPHSPTSTCPTQLRQSFVRCTVYHSFCASESTLFRQFRCRHIDGTSRQQPPTGARLALRAYGSGAET</sequence>
<evidence type="ECO:0000313" key="1">
    <source>
        <dbReference type="EMBL" id="GBP15149.1"/>
    </source>
</evidence>
<comment type="caution">
    <text evidence="1">The sequence shown here is derived from an EMBL/GenBank/DDBJ whole genome shotgun (WGS) entry which is preliminary data.</text>
</comment>
<gene>
    <name evidence="1" type="ORF">EVAR_11446_1</name>
</gene>
<keyword evidence="2" id="KW-1185">Reference proteome</keyword>